<name>A0A1H4V817_9NOCA</name>
<feature type="transmembrane region" description="Helical" evidence="2">
    <location>
        <begin position="5"/>
        <end position="27"/>
    </location>
</feature>
<dbReference type="SMART" id="SM00867">
    <property type="entry name" value="YceI"/>
    <property type="match status" value="1"/>
</dbReference>
<keyword evidence="2" id="KW-0812">Transmembrane</keyword>
<evidence type="ECO:0000313" key="5">
    <source>
        <dbReference type="Proteomes" id="UP000183561"/>
    </source>
</evidence>
<dbReference type="Proteomes" id="UP000183561">
    <property type="component" value="Unassembled WGS sequence"/>
</dbReference>
<keyword evidence="5" id="KW-1185">Reference proteome</keyword>
<dbReference type="PANTHER" id="PTHR34406">
    <property type="entry name" value="PROTEIN YCEI"/>
    <property type="match status" value="1"/>
</dbReference>
<feature type="domain" description="Lipid/polyisoprenoid-binding YceI-like" evidence="3">
    <location>
        <begin position="56"/>
        <end position="223"/>
    </location>
</feature>
<evidence type="ECO:0000313" key="4">
    <source>
        <dbReference type="EMBL" id="SEC77020.1"/>
    </source>
</evidence>
<dbReference type="SUPFAM" id="SSF101874">
    <property type="entry name" value="YceI-like"/>
    <property type="match status" value="1"/>
</dbReference>
<dbReference type="RefSeq" id="WP_072943748.1">
    <property type="nucleotide sequence ID" value="NZ_FNSV01000005.1"/>
</dbReference>
<keyword evidence="2" id="KW-1133">Transmembrane helix</keyword>
<evidence type="ECO:0000256" key="1">
    <source>
        <dbReference type="ARBA" id="ARBA00008812"/>
    </source>
</evidence>
<evidence type="ECO:0000256" key="2">
    <source>
        <dbReference type="SAM" id="Phobius"/>
    </source>
</evidence>
<accession>A0A1H4V817</accession>
<dbReference type="EMBL" id="FNSV01000005">
    <property type="protein sequence ID" value="SEC77020.1"/>
    <property type="molecule type" value="Genomic_DNA"/>
</dbReference>
<organism evidence="4 5">
    <name type="scientific">Rhodococcus koreensis</name>
    <dbReference type="NCBI Taxonomy" id="99653"/>
    <lineage>
        <taxon>Bacteria</taxon>
        <taxon>Bacillati</taxon>
        <taxon>Actinomycetota</taxon>
        <taxon>Actinomycetes</taxon>
        <taxon>Mycobacteriales</taxon>
        <taxon>Nocardiaceae</taxon>
        <taxon>Rhodococcus</taxon>
    </lineage>
</organism>
<dbReference type="OrthoDB" id="117810at2"/>
<dbReference type="AlphaFoldDB" id="A0A1H4V817"/>
<gene>
    <name evidence="4" type="ORF">SAMN04490239_5387</name>
</gene>
<reference evidence="5" key="1">
    <citation type="submission" date="2016-10" db="EMBL/GenBank/DDBJ databases">
        <authorList>
            <person name="Varghese N."/>
            <person name="Submissions S."/>
        </authorList>
    </citation>
    <scope>NUCLEOTIDE SEQUENCE [LARGE SCALE GENOMIC DNA]</scope>
    <source>
        <strain evidence="5">DSM 44498</strain>
    </source>
</reference>
<evidence type="ECO:0000259" key="3">
    <source>
        <dbReference type="SMART" id="SM00867"/>
    </source>
</evidence>
<keyword evidence="2" id="KW-0472">Membrane</keyword>
<protein>
    <submittedName>
        <fullName evidence="4">YceI-like domain-containing protein</fullName>
    </submittedName>
</protein>
<dbReference type="PANTHER" id="PTHR34406:SF1">
    <property type="entry name" value="PROTEIN YCEI"/>
    <property type="match status" value="1"/>
</dbReference>
<comment type="similarity">
    <text evidence="1">Belongs to the UPF0312 family.</text>
</comment>
<dbReference type="Pfam" id="PF04264">
    <property type="entry name" value="YceI"/>
    <property type="match status" value="1"/>
</dbReference>
<proteinExistence type="inferred from homology"/>
<dbReference type="InterPro" id="IPR007372">
    <property type="entry name" value="Lipid/polyisoprenoid-bd_YceI"/>
</dbReference>
<sequence length="225" mass="24306">MRKRVWWIIAGVVAVIVLVVGVGPWAYAKFLHGDQPDALHLSDDPAAAATGPLDGTWSVSPGSHAGYEVWETLSGQRTFVRGQTDQVTGTAAVENSVLTTGNVTVDVKSIATDDTRRDNMFRTLVMNTAGQPTATFEISQPVDLSELPADGTTVTVPVHGTLTLRDQTRDVTTNFQIRRSGQNIETAGAIDTIWTDYQINKPTLFPNIVVEDAGQVQFAIVLSRS</sequence>
<dbReference type="InterPro" id="IPR036761">
    <property type="entry name" value="TTHA0802/YceI-like_sf"/>
</dbReference>
<dbReference type="Gene3D" id="2.40.128.110">
    <property type="entry name" value="Lipid/polyisoprenoid-binding, YceI-like"/>
    <property type="match status" value="1"/>
</dbReference>